<evidence type="ECO:0000256" key="1">
    <source>
        <dbReference type="ARBA" id="ARBA00004141"/>
    </source>
</evidence>
<dbReference type="GO" id="GO:0005886">
    <property type="term" value="C:plasma membrane"/>
    <property type="evidence" value="ECO:0007669"/>
    <property type="project" value="UniProtKB-SubCell"/>
</dbReference>
<feature type="transmembrane region" description="Helical" evidence="6">
    <location>
        <begin position="407"/>
        <end position="424"/>
    </location>
</feature>
<reference evidence="7 8" key="1">
    <citation type="journal article" date="2020" name="Extremophiles">
        <title>Genomic analysis of Caldalkalibacillus thermarum TA2.A1 reveals aerobic alkaliphilic metabolism and evolutionary hallmarks linking alkaliphilic bacteria and plant life.</title>
        <authorList>
            <person name="de Jong S.I."/>
            <person name="van den Broek M.A."/>
            <person name="Merkel A.Y."/>
            <person name="de la Torre Cortes P."/>
            <person name="Kalamorz F."/>
            <person name="Cook G.M."/>
            <person name="van Loosdrecht M.C.M."/>
            <person name="McMillan D.G.G."/>
        </authorList>
    </citation>
    <scope>NUCLEOTIDE SEQUENCE [LARGE SCALE GENOMIC DNA]</scope>
    <source>
        <strain evidence="7 8">TA2.A1</strain>
    </source>
</reference>
<keyword evidence="8" id="KW-1185">Reference proteome</keyword>
<keyword evidence="6" id="KW-0812">Transmembrane</keyword>
<feature type="transmembrane region" description="Helical" evidence="6">
    <location>
        <begin position="463"/>
        <end position="488"/>
    </location>
</feature>
<evidence type="ECO:0000256" key="2">
    <source>
        <dbReference type="ARBA" id="ARBA00005278"/>
    </source>
</evidence>
<dbReference type="EMBL" id="CP082237">
    <property type="protein sequence ID" value="QZT34996.1"/>
    <property type="molecule type" value="Genomic_DNA"/>
</dbReference>
<evidence type="ECO:0000256" key="5">
    <source>
        <dbReference type="SAM" id="MobiDB-lite"/>
    </source>
</evidence>
<evidence type="ECO:0000256" key="3">
    <source>
        <dbReference type="ARBA" id="ARBA00023136"/>
    </source>
</evidence>
<comment type="similarity">
    <text evidence="2 4">Belongs to the GerABKA family.</text>
</comment>
<dbReference type="AlphaFoldDB" id="A0A8X8IAT3"/>
<keyword evidence="3 4" id="KW-0472">Membrane</keyword>
<dbReference type="KEGG" id="cthu:HUR95_07110"/>
<name>A0A8X8IAT3_CALTT</name>
<proteinExistence type="inferred from homology"/>
<sequence length="552" mass="61895">MIRYPPSQLREKGRREVSEVVRRWRKWLSKADEHKTKALEEKIKRNPHLNKQELHTPLSASLTDNEQVLRSLYKNCYDVIFRSFFISGKTKAMLIYIEGMSNVEELNDNLLAPLMKEEAGQPHSMHSIQELLEKRINISTVSEIQTFADVIDKVSVGHPVIIIDKQQSGLSVGLEKYEQRSLEEPPAERVVRGPRHGFIETLQVNISLLRRRIKSPQLKTELLKVGRYSQTDVVVAYIEGIVDPTLVQEVTNRLKRIKVDAILDSQNIEEFIEDNPYSPFPQVLNTERVDVTCAYLLEGHVGVLVDGSPFALIAPTTFYSLLQSAEDYYERFMIGTALRWLRYFFVVLALLLPSMYVAVLSFHQEMVPETLLLSMAASREVVPFPALVEAFIMEVIFEVLREAGIRLPMQIGAAVSIVGGLIIGEAAVRAGIVSSPMVIVVALTGIANFAFPRFNAAFAIRLLRFPLLLLAGTLGLLGVMLGVVTLVIHLCTLRSFGLPYLAPMAPVDVRSIKDVLLRAPAWASDTRPRLTGQANKKRQAHDQKPGPSRGGE</sequence>
<feature type="transmembrane region" description="Helical" evidence="6">
    <location>
        <begin position="340"/>
        <end position="362"/>
    </location>
</feature>
<evidence type="ECO:0000313" key="7">
    <source>
        <dbReference type="EMBL" id="QZT34996.1"/>
    </source>
</evidence>
<dbReference type="Proteomes" id="UP000825179">
    <property type="component" value="Chromosome"/>
</dbReference>
<evidence type="ECO:0000256" key="4">
    <source>
        <dbReference type="PIRNR" id="PIRNR005690"/>
    </source>
</evidence>
<dbReference type="InterPro" id="IPR004995">
    <property type="entry name" value="Spore_Ger"/>
</dbReference>
<comment type="subcellular location">
    <subcellularLocation>
        <location evidence="4">Cell membrane</location>
    </subcellularLocation>
    <subcellularLocation>
        <location evidence="1">Membrane</location>
        <topology evidence="1">Multi-pass membrane protein</topology>
    </subcellularLocation>
</comment>
<accession>A0A8X8IAT3</accession>
<dbReference type="Pfam" id="PF03323">
    <property type="entry name" value="GerA"/>
    <property type="match status" value="1"/>
</dbReference>
<dbReference type="PANTHER" id="PTHR22550">
    <property type="entry name" value="SPORE GERMINATION PROTEIN"/>
    <property type="match status" value="1"/>
</dbReference>
<dbReference type="PANTHER" id="PTHR22550:SF5">
    <property type="entry name" value="LEUCINE ZIPPER PROTEIN 4"/>
    <property type="match status" value="1"/>
</dbReference>
<feature type="region of interest" description="Disordered" evidence="5">
    <location>
        <begin position="527"/>
        <end position="552"/>
    </location>
</feature>
<organism evidence="7 8">
    <name type="scientific">Caldalkalibacillus thermarum (strain TA2.A1)</name>
    <dbReference type="NCBI Taxonomy" id="986075"/>
    <lineage>
        <taxon>Bacteria</taxon>
        <taxon>Bacillati</taxon>
        <taxon>Bacillota</taxon>
        <taxon>Bacilli</taxon>
        <taxon>Bacillales</taxon>
        <taxon>Bacillaceae</taxon>
        <taxon>Caldalkalibacillus</taxon>
    </lineage>
</organism>
<gene>
    <name evidence="7" type="ORF">HUR95_07110</name>
</gene>
<dbReference type="InterPro" id="IPR050768">
    <property type="entry name" value="UPF0353/GerABKA_families"/>
</dbReference>
<keyword evidence="6" id="KW-1133">Transmembrane helix</keyword>
<evidence type="ECO:0000313" key="8">
    <source>
        <dbReference type="Proteomes" id="UP000825179"/>
    </source>
</evidence>
<protein>
    <submittedName>
        <fullName evidence="7">Spore germination protein</fullName>
    </submittedName>
</protein>
<dbReference type="GO" id="GO:0009847">
    <property type="term" value="P:spore germination"/>
    <property type="evidence" value="ECO:0007669"/>
    <property type="project" value="UniProtKB-UniRule"/>
</dbReference>
<evidence type="ECO:0000256" key="6">
    <source>
        <dbReference type="SAM" id="Phobius"/>
    </source>
</evidence>
<feature type="transmembrane region" description="Helical" evidence="6">
    <location>
        <begin position="430"/>
        <end position="451"/>
    </location>
</feature>
<dbReference type="PIRSF" id="PIRSF005690">
    <property type="entry name" value="GerBA"/>
    <property type="match status" value="1"/>
</dbReference>
<dbReference type="OrthoDB" id="9772630at2"/>